<keyword evidence="2" id="KW-1185">Reference proteome</keyword>
<dbReference type="Proteomes" id="UP001196413">
    <property type="component" value="Unassembled WGS sequence"/>
</dbReference>
<evidence type="ECO:0000313" key="1">
    <source>
        <dbReference type="EMBL" id="KAJ1348988.1"/>
    </source>
</evidence>
<reference evidence="1" key="1">
    <citation type="submission" date="2021-06" db="EMBL/GenBank/DDBJ databases">
        <title>Parelaphostrongylus tenuis whole genome reference sequence.</title>
        <authorList>
            <person name="Garwood T.J."/>
            <person name="Larsen P.A."/>
            <person name="Fountain-Jones N.M."/>
            <person name="Garbe J.R."/>
            <person name="Macchietto M.G."/>
            <person name="Kania S.A."/>
            <person name="Gerhold R.W."/>
            <person name="Richards J.E."/>
            <person name="Wolf T.M."/>
        </authorList>
    </citation>
    <scope>NUCLEOTIDE SEQUENCE</scope>
    <source>
        <strain evidence="1">MNPRO001-30</strain>
        <tissue evidence="1">Meninges</tissue>
    </source>
</reference>
<sequence length="153" mass="17363">MNCYSTTDGGDERELDAFYHQLEEVIRNDKAYHKFVVGDFNTRLGMANENVYRNEKFGLGERNESKSRLAESRDEHQNRFPIGTLQNGKAFFYCVSCQLFLVFRLQLLRLMSNIGFRGFSQVPPVGGALNGNLELIISSVGAHFVTVESLQSK</sequence>
<comment type="caution">
    <text evidence="1">The sequence shown here is derived from an EMBL/GenBank/DDBJ whole genome shotgun (WGS) entry which is preliminary data.</text>
</comment>
<dbReference type="EMBL" id="JAHQIW010000591">
    <property type="protein sequence ID" value="KAJ1348988.1"/>
    <property type="molecule type" value="Genomic_DNA"/>
</dbReference>
<dbReference type="AlphaFoldDB" id="A0AAD5QEF4"/>
<protein>
    <recommendedName>
        <fullName evidence="3">Endonuclease/exonuclease/phosphatase domain-containing protein</fullName>
    </recommendedName>
</protein>
<accession>A0AAD5QEF4</accession>
<organism evidence="1 2">
    <name type="scientific">Parelaphostrongylus tenuis</name>
    <name type="common">Meningeal worm</name>
    <dbReference type="NCBI Taxonomy" id="148309"/>
    <lineage>
        <taxon>Eukaryota</taxon>
        <taxon>Metazoa</taxon>
        <taxon>Ecdysozoa</taxon>
        <taxon>Nematoda</taxon>
        <taxon>Chromadorea</taxon>
        <taxon>Rhabditida</taxon>
        <taxon>Rhabditina</taxon>
        <taxon>Rhabditomorpha</taxon>
        <taxon>Strongyloidea</taxon>
        <taxon>Metastrongylidae</taxon>
        <taxon>Parelaphostrongylus</taxon>
    </lineage>
</organism>
<name>A0AAD5QEF4_PARTN</name>
<proteinExistence type="predicted"/>
<evidence type="ECO:0000313" key="2">
    <source>
        <dbReference type="Proteomes" id="UP001196413"/>
    </source>
</evidence>
<gene>
    <name evidence="1" type="ORF">KIN20_004406</name>
</gene>
<evidence type="ECO:0008006" key="3">
    <source>
        <dbReference type="Google" id="ProtNLM"/>
    </source>
</evidence>